<dbReference type="InterPro" id="IPR011055">
    <property type="entry name" value="Dup_hybrid_motif"/>
</dbReference>
<feature type="compositionally biased region" description="Low complexity" evidence="1">
    <location>
        <begin position="120"/>
        <end position="129"/>
    </location>
</feature>
<feature type="compositionally biased region" description="Basic and acidic residues" evidence="1">
    <location>
        <begin position="10"/>
        <end position="30"/>
    </location>
</feature>
<reference evidence="3" key="1">
    <citation type="submission" date="2022-10" db="EMBL/GenBank/DDBJ databases">
        <title>The complete genomes of actinobacterial strains from the NBC collection.</title>
        <authorList>
            <person name="Joergensen T.S."/>
            <person name="Alvarez Arevalo M."/>
            <person name="Sterndorff E.B."/>
            <person name="Faurdal D."/>
            <person name="Vuksanovic O."/>
            <person name="Mourched A.-S."/>
            <person name="Charusanti P."/>
            <person name="Shaw S."/>
            <person name="Blin K."/>
            <person name="Weber T."/>
        </authorList>
    </citation>
    <scope>NUCLEOTIDE SEQUENCE</scope>
    <source>
        <strain evidence="3">NBC_00222</strain>
    </source>
</reference>
<evidence type="ECO:0000313" key="4">
    <source>
        <dbReference type="Proteomes" id="UP001432222"/>
    </source>
</evidence>
<accession>A0ABZ1U5G3</accession>
<evidence type="ECO:0000313" key="3">
    <source>
        <dbReference type="EMBL" id="WUQ85785.1"/>
    </source>
</evidence>
<dbReference type="CDD" id="cd12797">
    <property type="entry name" value="M23_peptidase"/>
    <property type="match status" value="1"/>
</dbReference>
<feature type="region of interest" description="Disordered" evidence="1">
    <location>
        <begin position="100"/>
        <end position="140"/>
    </location>
</feature>
<dbReference type="Gene3D" id="2.70.70.10">
    <property type="entry name" value="Glucose Permease (Domain IIA)"/>
    <property type="match status" value="1"/>
</dbReference>
<dbReference type="InterPro" id="IPR016047">
    <property type="entry name" value="M23ase_b-sheet_dom"/>
</dbReference>
<dbReference type="Pfam" id="PF01551">
    <property type="entry name" value="Peptidase_M23"/>
    <property type="match status" value="1"/>
</dbReference>
<dbReference type="RefSeq" id="WP_328956478.1">
    <property type="nucleotide sequence ID" value="NZ_CP108110.1"/>
</dbReference>
<name>A0ABZ1U5G3_9ACTN</name>
<gene>
    <name evidence="3" type="ORF">OHA16_24155</name>
</gene>
<feature type="domain" description="M23ase beta-sheet core" evidence="2">
    <location>
        <begin position="167"/>
        <end position="261"/>
    </location>
</feature>
<evidence type="ECO:0000259" key="2">
    <source>
        <dbReference type="Pfam" id="PF01551"/>
    </source>
</evidence>
<keyword evidence="4" id="KW-1185">Reference proteome</keyword>
<dbReference type="InterPro" id="IPR050570">
    <property type="entry name" value="Cell_wall_metabolism_enzyme"/>
</dbReference>
<organism evidence="3 4">
    <name type="scientific">Kitasatospora purpeofusca</name>
    <dbReference type="NCBI Taxonomy" id="67352"/>
    <lineage>
        <taxon>Bacteria</taxon>
        <taxon>Bacillati</taxon>
        <taxon>Actinomycetota</taxon>
        <taxon>Actinomycetes</taxon>
        <taxon>Kitasatosporales</taxon>
        <taxon>Streptomycetaceae</taxon>
        <taxon>Kitasatospora</taxon>
    </lineage>
</organism>
<dbReference type="PANTHER" id="PTHR21666">
    <property type="entry name" value="PEPTIDASE-RELATED"/>
    <property type="match status" value="1"/>
</dbReference>
<protein>
    <submittedName>
        <fullName evidence="3">M23 family metallopeptidase</fullName>
    </submittedName>
</protein>
<evidence type="ECO:0000256" key="1">
    <source>
        <dbReference type="SAM" id="MobiDB-lite"/>
    </source>
</evidence>
<dbReference type="PANTHER" id="PTHR21666:SF270">
    <property type="entry name" value="MUREIN HYDROLASE ACTIVATOR ENVC"/>
    <property type="match status" value="1"/>
</dbReference>
<dbReference type="SUPFAM" id="SSF51261">
    <property type="entry name" value="Duplicated hybrid motif"/>
    <property type="match status" value="1"/>
</dbReference>
<dbReference type="EMBL" id="CP108110">
    <property type="protein sequence ID" value="WUQ85785.1"/>
    <property type="molecule type" value="Genomic_DNA"/>
</dbReference>
<dbReference type="Proteomes" id="UP001432222">
    <property type="component" value="Chromosome"/>
</dbReference>
<proteinExistence type="predicted"/>
<feature type="region of interest" description="Disordered" evidence="1">
    <location>
        <begin position="1"/>
        <end position="33"/>
    </location>
</feature>
<sequence length="273" mass="28142">MAPEAAPRPTRAELRVAAREQSRAQRRDAAKAATRTALLRVALPSVAALGVAAAAAVTVQGEADQQRAQAAGRIPEQTTAAGAPDNAQAAQAAQQALAAAGAAQASRGDARQPLTGTQGGADPAGPPAAQVTTTDQAPPERPRIAMPVAQHGLGEVFGAAGTHWAKRHTGIDFPVDGGTAVMAVTDGTVRTQWNPSYGYMTILKMADGTEAWYCHLRSYKIRKGTVKAGDVIAFVGSSGNSTGPHLHFEIRPADGGAPVDPLPWFLAQGLDPR</sequence>